<evidence type="ECO:0000313" key="18">
    <source>
        <dbReference type="RefSeq" id="XP_016986014.1"/>
    </source>
</evidence>
<dbReference type="GO" id="GO:0098552">
    <property type="term" value="C:side of membrane"/>
    <property type="evidence" value="ECO:0007669"/>
    <property type="project" value="UniProtKB-KW"/>
</dbReference>
<evidence type="ECO:0000256" key="2">
    <source>
        <dbReference type="ARBA" id="ARBA00004609"/>
    </source>
</evidence>
<dbReference type="GO" id="GO:0006508">
    <property type="term" value="P:proteolysis"/>
    <property type="evidence" value="ECO:0007669"/>
    <property type="project" value="UniProtKB-KW"/>
</dbReference>
<evidence type="ECO:0000259" key="15">
    <source>
        <dbReference type="Pfam" id="PF17900"/>
    </source>
</evidence>
<keyword evidence="5" id="KW-0645">Protease</keyword>
<dbReference type="AlphaFoldDB" id="A0A6P4FA90"/>
<evidence type="ECO:0000256" key="11">
    <source>
        <dbReference type="SAM" id="MobiDB-lite"/>
    </source>
</evidence>
<dbReference type="Pfam" id="PF01433">
    <property type="entry name" value="Peptidase_M1"/>
    <property type="match status" value="1"/>
</dbReference>
<dbReference type="SUPFAM" id="SSF55486">
    <property type="entry name" value="Metalloproteases ('zincins'), catalytic domain"/>
    <property type="match status" value="1"/>
</dbReference>
<evidence type="ECO:0000256" key="12">
    <source>
        <dbReference type="SAM" id="SignalP"/>
    </source>
</evidence>
<evidence type="ECO:0000313" key="17">
    <source>
        <dbReference type="Proteomes" id="UP001652680"/>
    </source>
</evidence>
<dbReference type="InterPro" id="IPR027268">
    <property type="entry name" value="Peptidase_M4/M1_CTD_sf"/>
</dbReference>
<sequence length="919" mass="105346">MLLRILVLYLGFLSGKVAESLVKPLRYNLTILTHLDGGGAQNRYEGIVSIDILAQKATRSIFMNSRDLILFLEKTWLLRWASGKRISTIGIKKNAKKSNEVILTLKNNLNIGEVYTIHMFFTGGLNRPQRNGFFFGHYGKTPQVFYAVTRLEPDYAHTVFPCFDSPSIRTTFNITVVHHEKFVALSNMPAIKETPHQEISHYVWTTFMQSPPMATHQVMWALHQLQKVSSGLTASGEKITIWARPQMKEQLAKAAKFTQSLLSNYESLFAYPLPNGPDWGGKFDHVVLPNYAEADSSKGLLVYGEEEVDSNDETDEKLQEMLGELLVRQWLGLLVSSSDWDGSYVRDGINYYLALHVVAMQDKETHDMSHLLKTRLEIMYSDSLPDTKSLLTKVTESSHKMFRKYKMAQIIHMIRTVFGDKVFFEGLREFFQEYANNSASNRQLWEVLQREARRSYELPAGLVLTTIMDSWLTQPGYPILTVLRDSKNDKVTITQSRYHQYNMAITSKNCWWLPVIYITKTLTLPQTEWTGCQNKKADVLRLSKVVDPKNWLLVNVDAPVPLRVLYDLYNWRLIAEALAEKYSQIPELSRAQLVDDALNLGWSGQLHYNTTLNVIKYLSKETSVIVWETALISLEKLQSIMRMSTGYRIFKLFMQKLIEQTFKVTLKSIKSTARTSPETSSPIESPDNKNAPDSKIIPKEGQETIGKSLPTIMYRLACQFEVKECLSDARQQFKTAVDQKSSSSIPEGIRETVLCFGIRNGFEDDWLTVRDMFLNAKDEKEKGILLNSLSCTTEYWTMQKLLNWSLDRKKVSKSLTASFLTAVMRTYLGFYMGNRFLTDKMEEIQRQFSNNELKSILNPFINSVTSNVELAALNSLLQNKLPSSATSSITSMLQPASDRVMWRKYKYYELLNAIRNNTL</sequence>
<dbReference type="InterPro" id="IPR045357">
    <property type="entry name" value="Aminopeptidase_N-like_N"/>
</dbReference>
<reference evidence="18" key="2">
    <citation type="submission" date="2025-04" db="UniProtKB">
        <authorList>
            <consortium name="RefSeq"/>
        </authorList>
    </citation>
    <scope>IDENTIFICATION</scope>
</reference>
<dbReference type="GO" id="GO:0005615">
    <property type="term" value="C:extracellular space"/>
    <property type="evidence" value="ECO:0007669"/>
    <property type="project" value="TreeGrafter"/>
</dbReference>
<dbReference type="Proteomes" id="UP001652680">
    <property type="component" value="Unassembled WGS sequence"/>
</dbReference>
<evidence type="ECO:0000256" key="7">
    <source>
        <dbReference type="ARBA" id="ARBA00022801"/>
    </source>
</evidence>
<dbReference type="RefSeq" id="XP_016986014.1">
    <property type="nucleotide sequence ID" value="XM_017130525.1"/>
</dbReference>
<dbReference type="GO" id="GO:0005886">
    <property type="term" value="C:plasma membrane"/>
    <property type="evidence" value="ECO:0007669"/>
    <property type="project" value="UniProtKB-SubCell"/>
</dbReference>
<dbReference type="Gene3D" id="1.10.390.10">
    <property type="entry name" value="Neutral Protease Domain 2"/>
    <property type="match status" value="1"/>
</dbReference>
<feature type="chain" id="PRO_5027695461" evidence="12">
    <location>
        <begin position="19"/>
        <end position="919"/>
    </location>
</feature>
<feature type="domain" description="Aminopeptidase N-like N-terminal" evidence="15">
    <location>
        <begin position="23"/>
        <end position="215"/>
    </location>
</feature>
<dbReference type="OrthoDB" id="6584069at2759"/>
<evidence type="ECO:0000256" key="8">
    <source>
        <dbReference type="ARBA" id="ARBA00022833"/>
    </source>
</evidence>
<dbReference type="SUPFAM" id="SSF63737">
    <property type="entry name" value="Leukotriene A4 hydrolase N-terminal domain"/>
    <property type="match status" value="1"/>
</dbReference>
<keyword evidence="4" id="KW-0336">GPI-anchor</keyword>
<evidence type="ECO:0000259" key="14">
    <source>
        <dbReference type="Pfam" id="PF11838"/>
    </source>
</evidence>
<reference evidence="16" key="3">
    <citation type="submission" date="2025-05" db="UniProtKB">
        <authorList>
            <consortium name="EnsemblMetazoa"/>
        </authorList>
    </citation>
    <scope>IDENTIFICATION</scope>
</reference>
<evidence type="ECO:0000256" key="3">
    <source>
        <dbReference type="ARBA" id="ARBA00010136"/>
    </source>
</evidence>
<accession>A0A6P4FA90</accession>
<evidence type="ECO:0000256" key="4">
    <source>
        <dbReference type="ARBA" id="ARBA00022622"/>
    </source>
</evidence>
<comment type="similarity">
    <text evidence="3">Belongs to the peptidase M1 family.</text>
</comment>
<dbReference type="GO" id="GO:0005737">
    <property type="term" value="C:cytoplasm"/>
    <property type="evidence" value="ECO:0007669"/>
    <property type="project" value="TreeGrafter"/>
</dbReference>
<keyword evidence="7" id="KW-0378">Hydrolase</keyword>
<keyword evidence="12" id="KW-0732">Signal</keyword>
<dbReference type="PRINTS" id="PR00756">
    <property type="entry name" value="ALADIPTASE"/>
</dbReference>
<dbReference type="InterPro" id="IPR001930">
    <property type="entry name" value="Peptidase_M1"/>
</dbReference>
<dbReference type="Gene3D" id="2.60.40.1910">
    <property type="match status" value="1"/>
</dbReference>
<dbReference type="FunFam" id="2.60.40.1730:FF:000058">
    <property type="match status" value="1"/>
</dbReference>
<feature type="region of interest" description="Disordered" evidence="11">
    <location>
        <begin position="673"/>
        <end position="700"/>
    </location>
</feature>
<feature type="domain" description="Peptidase M1 membrane alanine aminopeptidase" evidence="13">
    <location>
        <begin position="258"/>
        <end position="471"/>
    </location>
</feature>
<dbReference type="PANTHER" id="PTHR11533:SF253">
    <property type="entry name" value="AMINOPEPTIDASE-RELATED"/>
    <property type="match status" value="1"/>
</dbReference>
<dbReference type="Pfam" id="PF17900">
    <property type="entry name" value="Peptidase_M1_N"/>
    <property type="match status" value="1"/>
</dbReference>
<name>A0A6P4FA90_DRORH</name>
<dbReference type="InterPro" id="IPR024571">
    <property type="entry name" value="ERAP1-like_C_dom"/>
</dbReference>
<evidence type="ECO:0000313" key="16">
    <source>
        <dbReference type="EnsemblMetazoa" id="XP_016986014.1"/>
    </source>
</evidence>
<reference evidence="17" key="1">
    <citation type="journal article" date="2021" name="Elife">
        <title>Highly contiguous assemblies of 101 drosophilid genomes.</title>
        <authorList>
            <person name="Kim B.Y."/>
            <person name="Wang J.R."/>
            <person name="Miller D.E."/>
            <person name="Barmina O."/>
            <person name="Delaney E."/>
            <person name="Thompson A."/>
            <person name="Comeault A.A."/>
            <person name="Peede D."/>
            <person name="D'Agostino E.R."/>
            <person name="Pelaez J."/>
            <person name="Aguilar J.M."/>
            <person name="Haji D."/>
            <person name="Matsunaga T."/>
            <person name="Armstrong E.E."/>
            <person name="Zych M."/>
            <person name="Ogawa Y."/>
            <person name="Stamenkovic-Radak M."/>
            <person name="Jelic M."/>
            <person name="Veselinovic M.S."/>
            <person name="Tanaskovic M."/>
            <person name="Eric P."/>
            <person name="Gao J.J."/>
            <person name="Katoh T.K."/>
            <person name="Toda M.J."/>
            <person name="Watabe H."/>
            <person name="Watada M."/>
            <person name="Davis J.S."/>
            <person name="Moyle L.C."/>
            <person name="Manoli G."/>
            <person name="Bertolini E."/>
            <person name="Kostal V."/>
            <person name="Hawley R.S."/>
            <person name="Takahashi A."/>
            <person name="Jones C.D."/>
            <person name="Price D.K."/>
            <person name="Whiteman N."/>
            <person name="Kopp A."/>
            <person name="Matute D.R."/>
            <person name="Petrov D.A."/>
        </authorList>
    </citation>
    <scope>NUCLEOTIDE SEQUENCE [LARGE SCALE GENOMIC DNA]</scope>
</reference>
<dbReference type="Gene3D" id="1.25.50.20">
    <property type="match status" value="1"/>
</dbReference>
<keyword evidence="8" id="KW-0862">Zinc</keyword>
<comment type="cofactor">
    <cofactor evidence="1">
        <name>Zn(2+)</name>
        <dbReference type="ChEBI" id="CHEBI:29105"/>
    </cofactor>
</comment>
<evidence type="ECO:0000256" key="10">
    <source>
        <dbReference type="ARBA" id="ARBA00023288"/>
    </source>
</evidence>
<dbReference type="InterPro" id="IPR050344">
    <property type="entry name" value="Peptidase_M1_aminopeptidases"/>
</dbReference>
<protein>
    <submittedName>
        <fullName evidence="18">Aminopeptidase Q</fullName>
    </submittedName>
</protein>
<dbReference type="InterPro" id="IPR042097">
    <property type="entry name" value="Aminopeptidase_N-like_N_sf"/>
</dbReference>
<evidence type="ECO:0000259" key="13">
    <source>
        <dbReference type="Pfam" id="PF01433"/>
    </source>
</evidence>
<organism evidence="18">
    <name type="scientific">Drosophila rhopaloa</name>
    <name type="common">Fruit fly</name>
    <dbReference type="NCBI Taxonomy" id="1041015"/>
    <lineage>
        <taxon>Eukaryota</taxon>
        <taxon>Metazoa</taxon>
        <taxon>Ecdysozoa</taxon>
        <taxon>Arthropoda</taxon>
        <taxon>Hexapoda</taxon>
        <taxon>Insecta</taxon>
        <taxon>Pterygota</taxon>
        <taxon>Neoptera</taxon>
        <taxon>Endopterygota</taxon>
        <taxon>Diptera</taxon>
        <taxon>Brachycera</taxon>
        <taxon>Muscomorpha</taxon>
        <taxon>Ephydroidea</taxon>
        <taxon>Drosophilidae</taxon>
        <taxon>Drosophila</taxon>
        <taxon>Sophophora</taxon>
    </lineage>
</organism>
<dbReference type="PANTHER" id="PTHR11533">
    <property type="entry name" value="PROTEASE M1 ZINC METALLOPROTEASE"/>
    <property type="match status" value="1"/>
</dbReference>
<dbReference type="Pfam" id="PF11838">
    <property type="entry name" value="ERAP1_C"/>
    <property type="match status" value="1"/>
</dbReference>
<dbReference type="InterPro" id="IPR014782">
    <property type="entry name" value="Peptidase_M1_dom"/>
</dbReference>
<dbReference type="GO" id="GO:0008270">
    <property type="term" value="F:zinc ion binding"/>
    <property type="evidence" value="ECO:0007669"/>
    <property type="project" value="InterPro"/>
</dbReference>
<keyword evidence="4" id="KW-0325">Glycoprotein</keyword>
<comment type="subcellular location">
    <subcellularLocation>
        <location evidence="2">Cell membrane</location>
        <topology evidence="2">Lipid-anchor</topology>
        <topology evidence="2">GPI-anchor</topology>
    </subcellularLocation>
</comment>
<evidence type="ECO:0000256" key="9">
    <source>
        <dbReference type="ARBA" id="ARBA00023049"/>
    </source>
</evidence>
<feature type="compositionally biased region" description="Low complexity" evidence="11">
    <location>
        <begin position="675"/>
        <end position="685"/>
    </location>
</feature>
<dbReference type="GO" id="GO:0008237">
    <property type="term" value="F:metallopeptidase activity"/>
    <property type="evidence" value="ECO:0007669"/>
    <property type="project" value="UniProtKB-KW"/>
</dbReference>
<keyword evidence="17" id="KW-1185">Reference proteome</keyword>
<feature type="signal peptide" evidence="12">
    <location>
        <begin position="1"/>
        <end position="18"/>
    </location>
</feature>
<dbReference type="EnsemblMetazoa" id="XM_017130525.1">
    <property type="protein sequence ID" value="XP_016986014.1"/>
    <property type="gene ID" value="LOC108049374"/>
</dbReference>
<proteinExistence type="inferred from homology"/>
<keyword evidence="9" id="KW-0482">Metalloprotease</keyword>
<dbReference type="GeneID" id="108049374"/>
<dbReference type="OMA" id="VEWLGCQ"/>
<feature type="compositionally biased region" description="Basic and acidic residues" evidence="11">
    <location>
        <begin position="686"/>
        <end position="700"/>
    </location>
</feature>
<feature type="domain" description="ERAP1-like C-terminal" evidence="14">
    <location>
        <begin position="551"/>
        <end position="888"/>
    </location>
</feature>
<dbReference type="GO" id="GO:0004177">
    <property type="term" value="F:aminopeptidase activity"/>
    <property type="evidence" value="ECO:0007669"/>
    <property type="project" value="UniProtKB-KW"/>
</dbReference>
<evidence type="ECO:0000256" key="6">
    <source>
        <dbReference type="ARBA" id="ARBA00022723"/>
    </source>
</evidence>
<keyword evidence="4" id="KW-0472">Membrane</keyword>
<keyword evidence="6" id="KW-0479">Metal-binding</keyword>
<gene>
    <name evidence="18" type="primary">LOC108049374</name>
    <name evidence="16" type="synonym">108049374</name>
</gene>
<evidence type="ECO:0000256" key="1">
    <source>
        <dbReference type="ARBA" id="ARBA00001947"/>
    </source>
</evidence>
<dbReference type="Gene3D" id="2.60.40.1730">
    <property type="entry name" value="tricorn interacting facor f3 domain"/>
    <property type="match status" value="1"/>
</dbReference>
<keyword evidence="18" id="KW-0031">Aminopeptidase</keyword>
<evidence type="ECO:0000256" key="5">
    <source>
        <dbReference type="ARBA" id="ARBA00022670"/>
    </source>
</evidence>
<keyword evidence="10" id="KW-0449">Lipoprotein</keyword>